<evidence type="ECO:0000313" key="10">
    <source>
        <dbReference type="Proteomes" id="UP001194729"/>
    </source>
</evidence>
<evidence type="ECO:0000313" key="9">
    <source>
        <dbReference type="EMBL" id="MBF4983774.1"/>
    </source>
</evidence>
<dbReference type="Proteomes" id="UP001194729">
    <property type="component" value="Unassembled WGS sequence"/>
</dbReference>
<evidence type="ECO:0000256" key="3">
    <source>
        <dbReference type="ARBA" id="ARBA00022679"/>
    </source>
</evidence>
<evidence type="ECO:0000256" key="7">
    <source>
        <dbReference type="ARBA" id="ARBA00022840"/>
    </source>
</evidence>
<reference evidence="9 10" key="1">
    <citation type="submission" date="2020-11" db="EMBL/GenBank/DDBJ databases">
        <title>P. mediterranea TC4 genome.</title>
        <authorList>
            <person name="Molmeret M."/>
        </authorList>
    </citation>
    <scope>NUCLEOTIDE SEQUENCE [LARGE SCALE GENOMIC DNA]</scope>
    <source>
        <strain evidence="9 10">TC4</strain>
    </source>
</reference>
<evidence type="ECO:0000256" key="8">
    <source>
        <dbReference type="ARBA" id="ARBA00022842"/>
    </source>
</evidence>
<dbReference type="EMBL" id="JADKYU010000276">
    <property type="protein sequence ID" value="MBF4983774.1"/>
    <property type="molecule type" value="Genomic_DNA"/>
</dbReference>
<keyword evidence="7" id="KW-0067">ATP-binding</keyword>
<keyword evidence="4" id="KW-0548">Nucleotidyltransferase</keyword>
<evidence type="ECO:0000256" key="1">
    <source>
        <dbReference type="ARBA" id="ARBA00001946"/>
    </source>
</evidence>
<evidence type="ECO:0000256" key="6">
    <source>
        <dbReference type="ARBA" id="ARBA00022741"/>
    </source>
</evidence>
<dbReference type="InterPro" id="IPR003846">
    <property type="entry name" value="SelO"/>
</dbReference>
<gene>
    <name evidence="9" type="ORF">FNJ87_05310</name>
</gene>
<name>A0ABS0A379_9FLAO</name>
<evidence type="ECO:0000256" key="2">
    <source>
        <dbReference type="ARBA" id="ARBA00009747"/>
    </source>
</evidence>
<comment type="similarity">
    <text evidence="2">Belongs to the SELO family.</text>
</comment>
<proteinExistence type="inferred from homology"/>
<dbReference type="PANTHER" id="PTHR32057">
    <property type="entry name" value="PROTEIN ADENYLYLTRANSFERASE SELO, MITOCHONDRIAL"/>
    <property type="match status" value="1"/>
</dbReference>
<organism evidence="9 10">
    <name type="scientific">Nonlabens mediterrranea</name>
    <dbReference type="NCBI Taxonomy" id="1419947"/>
    <lineage>
        <taxon>Bacteria</taxon>
        <taxon>Pseudomonadati</taxon>
        <taxon>Bacteroidota</taxon>
        <taxon>Flavobacteriia</taxon>
        <taxon>Flavobacteriales</taxon>
        <taxon>Flavobacteriaceae</taxon>
        <taxon>Nonlabens</taxon>
    </lineage>
</organism>
<feature type="non-terminal residue" evidence="9">
    <location>
        <position position="120"/>
    </location>
</feature>
<accession>A0ABS0A379</accession>
<evidence type="ECO:0000256" key="4">
    <source>
        <dbReference type="ARBA" id="ARBA00022695"/>
    </source>
</evidence>
<keyword evidence="3" id="KW-0808">Transferase</keyword>
<sequence>MHNIHIDNSFTDALPQDPITENYTRQVTGAAYSLAQPVEFKKSQVIHVSKLARELGFTDEEVQSLAFKNVVTGREFPDGVAPYAMAYAGHQFGNWAGQLGDGRAINLFVMVHNAHRWSLC</sequence>
<comment type="cofactor">
    <cofactor evidence="1">
        <name>Mg(2+)</name>
        <dbReference type="ChEBI" id="CHEBI:18420"/>
    </cofactor>
</comment>
<keyword evidence="6" id="KW-0547">Nucleotide-binding</keyword>
<comment type="caution">
    <text evidence="9">The sequence shown here is derived from an EMBL/GenBank/DDBJ whole genome shotgun (WGS) entry which is preliminary data.</text>
</comment>
<dbReference type="Pfam" id="PF02696">
    <property type="entry name" value="SelO"/>
    <property type="match status" value="1"/>
</dbReference>
<keyword evidence="8" id="KW-0460">Magnesium</keyword>
<evidence type="ECO:0000256" key="5">
    <source>
        <dbReference type="ARBA" id="ARBA00022723"/>
    </source>
</evidence>
<keyword evidence="5" id="KW-0479">Metal-binding</keyword>
<protein>
    <submittedName>
        <fullName evidence="9">YdiU family protein</fullName>
    </submittedName>
</protein>
<keyword evidence="10" id="KW-1185">Reference proteome</keyword>
<dbReference type="PANTHER" id="PTHR32057:SF14">
    <property type="entry name" value="PROTEIN ADENYLYLTRANSFERASE SELO, MITOCHONDRIAL"/>
    <property type="match status" value="1"/>
</dbReference>